<dbReference type="RefSeq" id="WP_119863800.1">
    <property type="nucleotide sequence ID" value="NZ_CP008748.1"/>
</dbReference>
<feature type="transmembrane region" description="Helical" evidence="1">
    <location>
        <begin position="410"/>
        <end position="432"/>
    </location>
</feature>
<evidence type="ECO:0000313" key="4">
    <source>
        <dbReference type="Proteomes" id="UP000264882"/>
    </source>
</evidence>
<organism evidence="2 4">
    <name type="scientific">Metamycoplasma hyosynoviae</name>
    <dbReference type="NCBI Taxonomy" id="29559"/>
    <lineage>
        <taxon>Bacteria</taxon>
        <taxon>Bacillati</taxon>
        <taxon>Mycoplasmatota</taxon>
        <taxon>Mycoplasmoidales</taxon>
        <taxon>Metamycoplasmataceae</taxon>
        <taxon>Metamycoplasma</taxon>
    </lineage>
</organism>
<dbReference type="Proteomes" id="UP000264882">
    <property type="component" value="Chromosome"/>
</dbReference>
<keyword evidence="1" id="KW-0472">Membrane</keyword>
<accession>A0A4P1QG74</accession>
<reference evidence="2 4" key="1">
    <citation type="submission" date="2014-06" db="EMBL/GenBank/DDBJ databases">
        <title>The Whole Genome Sequence of Mycoplasma hyosynoviae strain ATCC 27095.</title>
        <authorList>
            <person name="Calcutt M.J."/>
            <person name="Foecking M.F."/>
        </authorList>
    </citation>
    <scope>NUCLEOTIDE SEQUENCE [LARGE SCALE GENOMIC DNA]</scope>
    <source>
        <strain evidence="2 4">M60</strain>
    </source>
</reference>
<evidence type="ECO:0000313" key="3">
    <source>
        <dbReference type="EMBL" id="UTO26243.1"/>
    </source>
</evidence>
<dbReference type="KEGG" id="mhyv:MHSN_01490"/>
<dbReference type="Proteomes" id="UP001059349">
    <property type="component" value="Chromosome"/>
</dbReference>
<feature type="transmembrane region" description="Helical" evidence="1">
    <location>
        <begin position="438"/>
        <end position="455"/>
    </location>
</feature>
<dbReference type="GeneID" id="75105160"/>
<feature type="transmembrane region" description="Helical" evidence="1">
    <location>
        <begin position="336"/>
        <end position="356"/>
    </location>
</feature>
<feature type="transmembrane region" description="Helical" evidence="1">
    <location>
        <begin position="376"/>
        <end position="398"/>
    </location>
</feature>
<keyword evidence="1" id="KW-0812">Transmembrane</keyword>
<dbReference type="EMBL" id="CP008748">
    <property type="protein sequence ID" value="ASI53869.1"/>
    <property type="molecule type" value="Genomic_DNA"/>
</dbReference>
<protein>
    <submittedName>
        <fullName evidence="2">Uncharacterized protein</fullName>
    </submittedName>
</protein>
<gene>
    <name evidence="2" type="ORF">MHSN_01490</name>
    <name evidence="3" type="ORF">NMG93_01565</name>
</gene>
<sequence>MSDKTIELLIKKLRSIYKKQEFIIEGDFALHLQNYITRNPNNLDILFLNEHSDDLEEINNKWDKFISNFEVINKKIDNYTFKKYTIIFNEEKVVIQSSLSKNLNNEFIMNNDGLYLVSPEYSYSRKICELFHMLSNELFLDIEKFNNIIKDIQNIEKNENISLKEAINKVLDYEYKFIFYNSNLNYWNILKSKKEFIKKISKFSQLDKDESNSLFSYLNNLILNQVNINKINNIDFLIESKKKLYKKLSNLDSYSSPVIFNDKNDFLKTLVGFFKTKNILLNDEFTTYFNKNIVISKNNLFSFDLIKVYEWIFNYGILTKHNYVSEHNNKNKINSFIAIFYYWFTFVGYLLLNLIFGLIKGKINNTLLESWEKTTLIIVSILISIIIVASIVIYIFVIDYSRKKWLIMTYVLQIVFGLFFWIICITNIGSFLTTLLSIHYFVIVSTYTSLELLIYKNNIQKIS</sequence>
<keyword evidence="1" id="KW-1133">Transmembrane helix</keyword>
<proteinExistence type="predicted"/>
<evidence type="ECO:0000313" key="2">
    <source>
        <dbReference type="EMBL" id="ASI53869.1"/>
    </source>
</evidence>
<dbReference type="EMBL" id="CP101127">
    <property type="protein sequence ID" value="UTO26243.1"/>
    <property type="molecule type" value="Genomic_DNA"/>
</dbReference>
<name>A0A4P1QG74_9BACT</name>
<evidence type="ECO:0000256" key="1">
    <source>
        <dbReference type="SAM" id="Phobius"/>
    </source>
</evidence>
<keyword evidence="4" id="KW-1185">Reference proteome</keyword>
<reference evidence="3" key="2">
    <citation type="submission" date="2022-07" db="EMBL/GenBank/DDBJ databases">
        <title>Complete genome of Mycoplasma hyosynoviae B1.</title>
        <authorList>
            <person name="Spergser J."/>
        </authorList>
    </citation>
    <scope>NUCLEOTIDE SEQUENCE</scope>
    <source>
        <strain evidence="3">B1</strain>
    </source>
</reference>
<dbReference type="AlphaFoldDB" id="A0A4P1QG74"/>